<keyword evidence="2" id="KW-1185">Reference proteome</keyword>
<name>A0A8J8T0G5_HALGN</name>
<dbReference type="OrthoDB" id="5981081at2759"/>
<evidence type="ECO:0000313" key="2">
    <source>
        <dbReference type="Proteomes" id="UP000785679"/>
    </source>
</evidence>
<evidence type="ECO:0000313" key="1">
    <source>
        <dbReference type="EMBL" id="TNV77016.1"/>
    </source>
</evidence>
<comment type="caution">
    <text evidence="1">The sequence shown here is derived from an EMBL/GenBank/DDBJ whole genome shotgun (WGS) entry which is preliminary data.</text>
</comment>
<dbReference type="Proteomes" id="UP000785679">
    <property type="component" value="Unassembled WGS sequence"/>
</dbReference>
<protein>
    <submittedName>
        <fullName evidence="1">Uncharacterized protein</fullName>
    </submittedName>
</protein>
<gene>
    <name evidence="1" type="ORF">FGO68_gene16758</name>
</gene>
<accession>A0A8J8T0G5</accession>
<reference evidence="1" key="1">
    <citation type="submission" date="2019-06" db="EMBL/GenBank/DDBJ databases">
        <authorList>
            <person name="Zheng W."/>
        </authorList>
    </citation>
    <scope>NUCLEOTIDE SEQUENCE</scope>
    <source>
        <strain evidence="1">QDHG01</strain>
    </source>
</reference>
<sequence>MAGWPKYLQSIKVPKIRYLVPMDQKLSRKGRIDVHSILTQSCVLFQLRNSPLSLQKRRIFAQFAPRLDPEKCGYFIANECNTNQQRYTDFGYTFKPPTTFKYGSEGCKQYLAGSQKFQVKEIEAFEVELK</sequence>
<proteinExistence type="predicted"/>
<dbReference type="EMBL" id="RRYP01012579">
    <property type="protein sequence ID" value="TNV77016.1"/>
    <property type="molecule type" value="Genomic_DNA"/>
</dbReference>
<organism evidence="1 2">
    <name type="scientific">Halteria grandinella</name>
    <dbReference type="NCBI Taxonomy" id="5974"/>
    <lineage>
        <taxon>Eukaryota</taxon>
        <taxon>Sar</taxon>
        <taxon>Alveolata</taxon>
        <taxon>Ciliophora</taxon>
        <taxon>Intramacronucleata</taxon>
        <taxon>Spirotrichea</taxon>
        <taxon>Stichotrichia</taxon>
        <taxon>Sporadotrichida</taxon>
        <taxon>Halteriidae</taxon>
        <taxon>Halteria</taxon>
    </lineage>
</organism>
<dbReference type="AlphaFoldDB" id="A0A8J8T0G5"/>